<proteinExistence type="predicted"/>
<name>A0A3P7ULC9_HAEPC</name>
<dbReference type="Proteomes" id="UP000268014">
    <property type="component" value="Unassembled WGS sequence"/>
</dbReference>
<sequence>MRYITFRFVQPSDYQAEFLPICWDKTSFSISSTDSL</sequence>
<evidence type="ECO:0000313" key="2">
    <source>
        <dbReference type="Proteomes" id="UP000268014"/>
    </source>
</evidence>
<dbReference type="AlphaFoldDB" id="A0A3P7ULC9"/>
<protein>
    <submittedName>
        <fullName evidence="1">Uncharacterized protein</fullName>
    </submittedName>
</protein>
<gene>
    <name evidence="1" type="ORF">HPLM_LOCUS8830</name>
</gene>
<accession>A0A3P7ULC9</accession>
<dbReference type="EMBL" id="UZAF01016939">
    <property type="protein sequence ID" value="VDO35911.1"/>
    <property type="molecule type" value="Genomic_DNA"/>
</dbReference>
<organism evidence="1 2">
    <name type="scientific">Haemonchus placei</name>
    <name type="common">Barber's pole worm</name>
    <dbReference type="NCBI Taxonomy" id="6290"/>
    <lineage>
        <taxon>Eukaryota</taxon>
        <taxon>Metazoa</taxon>
        <taxon>Ecdysozoa</taxon>
        <taxon>Nematoda</taxon>
        <taxon>Chromadorea</taxon>
        <taxon>Rhabditida</taxon>
        <taxon>Rhabditina</taxon>
        <taxon>Rhabditomorpha</taxon>
        <taxon>Strongyloidea</taxon>
        <taxon>Trichostrongylidae</taxon>
        <taxon>Haemonchus</taxon>
    </lineage>
</organism>
<reference evidence="1 2" key="1">
    <citation type="submission" date="2018-11" db="EMBL/GenBank/DDBJ databases">
        <authorList>
            <consortium name="Pathogen Informatics"/>
        </authorList>
    </citation>
    <scope>NUCLEOTIDE SEQUENCE [LARGE SCALE GENOMIC DNA]</scope>
    <source>
        <strain evidence="1 2">MHpl1</strain>
    </source>
</reference>
<evidence type="ECO:0000313" key="1">
    <source>
        <dbReference type="EMBL" id="VDO35911.1"/>
    </source>
</evidence>
<keyword evidence="2" id="KW-1185">Reference proteome</keyword>